<gene>
    <name evidence="1" type="ORF">FGG12_22280</name>
</gene>
<evidence type="ECO:0000313" key="2">
    <source>
        <dbReference type="Proteomes" id="UP000318943"/>
    </source>
</evidence>
<reference evidence="1 2" key="1">
    <citation type="submission" date="2019-05" db="EMBL/GenBank/DDBJ databases">
        <title>Whole genome sequence analysis of Cupriavidus campinensis S14E4C strain.</title>
        <authorList>
            <person name="Abbaszade G."/>
            <person name="Szabo A."/>
            <person name="Toumi M."/>
            <person name="Toth E."/>
        </authorList>
    </citation>
    <scope>NUCLEOTIDE SEQUENCE [LARGE SCALE GENOMIC DNA]</scope>
    <source>
        <strain evidence="1 2">S14E4C</strain>
    </source>
</reference>
<organism evidence="1 2">
    <name type="scientific">Cupriavidus campinensis</name>
    <dbReference type="NCBI Taxonomy" id="151783"/>
    <lineage>
        <taxon>Bacteria</taxon>
        <taxon>Pseudomonadati</taxon>
        <taxon>Pseudomonadota</taxon>
        <taxon>Betaproteobacteria</taxon>
        <taxon>Burkholderiales</taxon>
        <taxon>Burkholderiaceae</taxon>
        <taxon>Cupriavidus</taxon>
    </lineage>
</organism>
<comment type="caution">
    <text evidence="1">The sequence shown here is derived from an EMBL/GenBank/DDBJ whole genome shotgun (WGS) entry which is preliminary data.</text>
</comment>
<protein>
    <submittedName>
        <fullName evidence="1">DUF1839 family protein</fullName>
    </submittedName>
</protein>
<keyword evidence="2" id="KW-1185">Reference proteome</keyword>
<accession>A0ABY3EIJ7</accession>
<dbReference type="Proteomes" id="UP000318943">
    <property type="component" value="Unassembled WGS sequence"/>
</dbReference>
<proteinExistence type="predicted"/>
<dbReference type="EMBL" id="VCIZ01000015">
    <property type="protein sequence ID" value="TSP10508.1"/>
    <property type="molecule type" value="Genomic_DNA"/>
</dbReference>
<dbReference type="Pfam" id="PF08893">
    <property type="entry name" value="DUF1839"/>
    <property type="match status" value="1"/>
</dbReference>
<evidence type="ECO:0000313" key="1">
    <source>
        <dbReference type="EMBL" id="TSP10508.1"/>
    </source>
</evidence>
<dbReference type="InterPro" id="IPR014989">
    <property type="entry name" value="DUF1839"/>
</dbReference>
<sequence length="359" mass="40414">MDTVWPRPARRGMPTQRRRIHMNVTATLARSTPQPAPHALHGEDVIWQETNCYIDLWIELLNGWGLEPRAALPFTVTQDFEGDHFTFFKYPTNDIERLYGTVVQEMALYDALEAHLVEQVGRGHTVLVEVDSYYLPDTKATSYRQKHVKTSIGVDMIDAQARRLGYYHGLGYHTVNGDDYEGLLRLTPELSGNPDLLFPYAECAKRVRAPVAPGMLADASVRLLREHLARRPAANPVSRLRAVFPSHMERMLARGDAYFHQYTFNVPRQLGANFEMLHHYLTWLARQGHKVPEPVVDAAHSIATEAKVLQFRLARAVARGRQDPCTDCLDVLESAYDRTLSGLVATFGAAGPVHVHAGV</sequence>
<name>A0ABY3EIJ7_9BURK</name>